<evidence type="ECO:0000259" key="5">
    <source>
        <dbReference type="Pfam" id="PF17676"/>
    </source>
</evidence>
<feature type="active site" description="Charge relay system" evidence="3">
    <location>
        <position position="311"/>
    </location>
</feature>
<keyword evidence="7" id="KW-1185">Reference proteome</keyword>
<dbReference type="Gene3D" id="3.50.30.60">
    <property type="entry name" value="LD-carboxypeptidase A C-terminal domain-like"/>
    <property type="match status" value="1"/>
</dbReference>
<gene>
    <name evidence="6" type="ORF">BJ980_001168</name>
</gene>
<feature type="domain" description="LD-carboxypeptidase C-terminal" evidence="5">
    <location>
        <begin position="206"/>
        <end position="326"/>
    </location>
</feature>
<keyword evidence="6" id="KW-0645">Protease</keyword>
<dbReference type="GO" id="GO:0004180">
    <property type="term" value="F:carboxypeptidase activity"/>
    <property type="evidence" value="ECO:0007669"/>
    <property type="project" value="UniProtKB-KW"/>
</dbReference>
<keyword evidence="2" id="KW-0378">Hydrolase</keyword>
<evidence type="ECO:0000256" key="1">
    <source>
        <dbReference type="ARBA" id="ARBA00010233"/>
    </source>
</evidence>
<evidence type="ECO:0000313" key="7">
    <source>
        <dbReference type="Proteomes" id="UP000540656"/>
    </source>
</evidence>
<feature type="domain" description="LD-carboxypeptidase N-terminal" evidence="4">
    <location>
        <begin position="16"/>
        <end position="135"/>
    </location>
</feature>
<dbReference type="PANTHER" id="PTHR30237:SF5">
    <property type="entry name" value="CARBOXYPEPTIDASE VC_A0337-RELATED"/>
    <property type="match status" value="1"/>
</dbReference>
<dbReference type="CDD" id="cd07062">
    <property type="entry name" value="Peptidase_S66_mccF_like"/>
    <property type="match status" value="1"/>
</dbReference>
<dbReference type="InterPro" id="IPR029062">
    <property type="entry name" value="Class_I_gatase-like"/>
</dbReference>
<evidence type="ECO:0000256" key="2">
    <source>
        <dbReference type="ARBA" id="ARBA00022801"/>
    </source>
</evidence>
<sequence length="340" mass="36252">MSPIRFPRPLQPGDLIAVTSPSSGVGAAMHPRLEVARRDLEQRGYVVRVGECMDGTRHVSAPKHQRAEELMGMLLDPEVRAVVPPWGGELAIDLLDLLDWDALAQAEPTWLVGYSDLTTVMVPLTLRTGWATLHGSNLMDSPYRAPDGLAHWTELAAATGAVTQCSPGRFRTAPHGDYIANPDTTVFDLDAVDGWSVLGGGDAEITGRLIGGCVETLGAISGTPYADIAGFGREHADEGILVYVEACDFGPYDVARILHGFRLAGWFEHANAILVGRPSAPDTEGFTQHDAVADAFSDLGIPVILDVDCGHVAPYLPLVNGAWATVTVRDGQGEVTQTLA</sequence>
<keyword evidence="6" id="KW-0121">Carboxypeptidase</keyword>
<dbReference type="PANTHER" id="PTHR30237">
    <property type="entry name" value="MURAMOYLTETRAPEPTIDE CARBOXYPEPTIDASE"/>
    <property type="match status" value="1"/>
</dbReference>
<name>A0A7Y9UVP3_9ACTN</name>
<comment type="caution">
    <text evidence="6">The sequence shown here is derived from an EMBL/GenBank/DDBJ whole genome shotgun (WGS) entry which is preliminary data.</text>
</comment>
<dbReference type="PIRSF" id="PIRSF028757">
    <property type="entry name" value="LD-carboxypeptidase"/>
    <property type="match status" value="1"/>
</dbReference>
<comment type="similarity">
    <text evidence="1">Belongs to the peptidase S66 family.</text>
</comment>
<dbReference type="RefSeq" id="WP_179501423.1">
    <property type="nucleotide sequence ID" value="NZ_JACCAA010000001.1"/>
</dbReference>
<evidence type="ECO:0000259" key="4">
    <source>
        <dbReference type="Pfam" id="PF02016"/>
    </source>
</evidence>
<evidence type="ECO:0000313" key="6">
    <source>
        <dbReference type="EMBL" id="NYG58245.1"/>
    </source>
</evidence>
<dbReference type="SUPFAM" id="SSF52317">
    <property type="entry name" value="Class I glutamine amidotransferase-like"/>
    <property type="match status" value="1"/>
</dbReference>
<dbReference type="Proteomes" id="UP000540656">
    <property type="component" value="Unassembled WGS sequence"/>
</dbReference>
<dbReference type="Gene3D" id="3.40.50.10740">
    <property type="entry name" value="Class I glutamine amidotransferase-like"/>
    <property type="match status" value="1"/>
</dbReference>
<accession>A0A7Y9UVP3</accession>
<dbReference type="InterPro" id="IPR027478">
    <property type="entry name" value="LdcA_N"/>
</dbReference>
<dbReference type="EMBL" id="JACCAA010000001">
    <property type="protein sequence ID" value="NYG58245.1"/>
    <property type="molecule type" value="Genomic_DNA"/>
</dbReference>
<dbReference type="InterPro" id="IPR027461">
    <property type="entry name" value="Carboxypeptidase_A_C_sf"/>
</dbReference>
<reference evidence="6 7" key="1">
    <citation type="submission" date="2020-07" db="EMBL/GenBank/DDBJ databases">
        <title>Sequencing the genomes of 1000 actinobacteria strains.</title>
        <authorList>
            <person name="Klenk H.-P."/>
        </authorList>
    </citation>
    <scope>NUCLEOTIDE SEQUENCE [LARGE SCALE GENOMIC DNA]</scope>
    <source>
        <strain evidence="6 7">DSM 23819</strain>
    </source>
</reference>
<proteinExistence type="inferred from homology"/>
<dbReference type="Pfam" id="PF17676">
    <property type="entry name" value="Peptidase_S66C"/>
    <property type="match status" value="1"/>
</dbReference>
<protein>
    <submittedName>
        <fullName evidence="6">Muramoyltetrapeptide carboxypeptidase LdcA involved in peptidoglycan recycling</fullName>
    </submittedName>
</protein>
<dbReference type="AlphaFoldDB" id="A0A7Y9UVP3"/>
<evidence type="ECO:0000256" key="3">
    <source>
        <dbReference type="PIRSR" id="PIRSR028757-1"/>
    </source>
</evidence>
<dbReference type="Pfam" id="PF02016">
    <property type="entry name" value="Peptidase_S66"/>
    <property type="match status" value="1"/>
</dbReference>
<feature type="active site" description="Nucleophile" evidence="3">
    <location>
        <position position="115"/>
    </location>
</feature>
<dbReference type="InterPro" id="IPR040449">
    <property type="entry name" value="Peptidase_S66_N"/>
</dbReference>
<dbReference type="InterPro" id="IPR040921">
    <property type="entry name" value="Peptidase_S66C"/>
</dbReference>
<dbReference type="InterPro" id="IPR003507">
    <property type="entry name" value="S66_fam"/>
</dbReference>
<feature type="active site" description="Charge relay system" evidence="3">
    <location>
        <position position="245"/>
    </location>
</feature>
<organism evidence="6 7">
    <name type="scientific">Nocardioides daedukensis</name>
    <dbReference type="NCBI Taxonomy" id="634462"/>
    <lineage>
        <taxon>Bacteria</taxon>
        <taxon>Bacillati</taxon>
        <taxon>Actinomycetota</taxon>
        <taxon>Actinomycetes</taxon>
        <taxon>Propionibacteriales</taxon>
        <taxon>Nocardioidaceae</taxon>
        <taxon>Nocardioides</taxon>
    </lineage>
</organism>
<dbReference type="SUPFAM" id="SSF141986">
    <property type="entry name" value="LD-carboxypeptidase A C-terminal domain-like"/>
    <property type="match status" value="1"/>
</dbReference>